<evidence type="ECO:0000259" key="1">
    <source>
        <dbReference type="Pfam" id="PF00534"/>
    </source>
</evidence>
<comment type="caution">
    <text evidence="2">The sequence shown here is derived from an EMBL/GenBank/DDBJ whole genome shotgun (WGS) entry which is preliminary data.</text>
</comment>
<dbReference type="PANTHER" id="PTHR12526:SF630">
    <property type="entry name" value="GLYCOSYLTRANSFERASE"/>
    <property type="match status" value="1"/>
</dbReference>
<protein>
    <submittedName>
        <fullName evidence="2">Glycosyltransferase, group 1 family protein</fullName>
        <ecNumber evidence="2">2.4.-.-</ecNumber>
    </submittedName>
</protein>
<keyword evidence="2" id="KW-0808">Transferase</keyword>
<dbReference type="GO" id="GO:0016757">
    <property type="term" value="F:glycosyltransferase activity"/>
    <property type="evidence" value="ECO:0007669"/>
    <property type="project" value="UniProtKB-KW"/>
</dbReference>
<sequence length="407" mass="46616">MPQQQSNKPESRLHIVFLMSRFLDGGIDTVLIEYLKYLAKDDNLQLTLAITTRMGSLEVFADEVPERVETIYFSKSKLLTHIPQWRALKQASILAKVFDELFLNPIRRYHAKKGIRKLAATADLFIDFDCCAYSLLHAVKTKKIAFFHFSFDQAMRQNAHRMQRIGRELENYDKVVTISEAMKAEGCRLFPKLCGKMEVIYNAKNPDFIRQKAAQRPVDKRIERPFILAVERLEESQKDLTTLLRAYTLLRKEYRREEWFYFIGKGKSEDKLRQTARKLGIDDRIVFLGFQSNPYPWIEKSRLLAHSAKFEGLPTVLIEGLLLGKLMVATDCPTGPNEILDGGKAGLLVPVGDAEGLAKAIDQLLSDANLQEQILKGVHHRAFDFTFQAVDSRLKEIIGVTNHLKNT</sequence>
<keyword evidence="2" id="KW-0328">Glycosyltransferase</keyword>
<dbReference type="PANTHER" id="PTHR12526">
    <property type="entry name" value="GLYCOSYLTRANSFERASE"/>
    <property type="match status" value="1"/>
</dbReference>
<reference evidence="2 3" key="1">
    <citation type="submission" date="2009-11" db="EMBL/GenBank/DDBJ databases">
        <authorList>
            <person name="Weinstock G."/>
            <person name="Sodergren E."/>
            <person name="Clifton S."/>
            <person name="Fulton L."/>
            <person name="Fulton B."/>
            <person name="Courtney L."/>
            <person name="Fronick C."/>
            <person name="Harrison M."/>
            <person name="Strong C."/>
            <person name="Farmer C."/>
            <person name="Delahaunty K."/>
            <person name="Markovic C."/>
            <person name="Hall O."/>
            <person name="Minx P."/>
            <person name="Tomlinson C."/>
            <person name="Mitreva M."/>
            <person name="Nelson J."/>
            <person name="Hou S."/>
            <person name="Wollam A."/>
            <person name="Pepin K.H."/>
            <person name="Johnson M."/>
            <person name="Bhonagiri V."/>
            <person name="Nash W.E."/>
            <person name="Warren W."/>
            <person name="Chinwalla A."/>
            <person name="Mardis E.R."/>
            <person name="Wilson R.K."/>
        </authorList>
    </citation>
    <scope>NUCLEOTIDE SEQUENCE [LARGE SCALE GENOMIC DNA]</scope>
    <source>
        <strain evidence="2 3">F0302</strain>
    </source>
</reference>
<dbReference type="CDD" id="cd03811">
    <property type="entry name" value="GT4_GT28_WabH-like"/>
    <property type="match status" value="1"/>
</dbReference>
<dbReference type="AlphaFoldDB" id="D1QRQ6"/>
<dbReference type="HOGENOM" id="CLU_009583_0_0_10"/>
<dbReference type="EC" id="2.4.-.-" evidence="2"/>
<dbReference type="Proteomes" id="UP000004079">
    <property type="component" value="Unassembled WGS sequence"/>
</dbReference>
<feature type="domain" description="Glycosyl transferase family 1" evidence="1">
    <location>
        <begin position="219"/>
        <end position="374"/>
    </location>
</feature>
<gene>
    <name evidence="2" type="ORF">HMPREF0971_01662</name>
</gene>
<evidence type="ECO:0000313" key="2">
    <source>
        <dbReference type="EMBL" id="EFB31913.1"/>
    </source>
</evidence>
<evidence type="ECO:0000313" key="3">
    <source>
        <dbReference type="Proteomes" id="UP000004079"/>
    </source>
</evidence>
<dbReference type="InterPro" id="IPR001296">
    <property type="entry name" value="Glyco_trans_1"/>
</dbReference>
<dbReference type="EMBL" id="ACUZ02000031">
    <property type="protein sequence ID" value="EFB31913.1"/>
    <property type="molecule type" value="Genomic_DNA"/>
</dbReference>
<dbReference type="RefSeq" id="WP_004373110.1">
    <property type="nucleotide sequence ID" value="NZ_GG703885.1"/>
</dbReference>
<organism evidence="2 3">
    <name type="scientific">Segatella oris F0302</name>
    <dbReference type="NCBI Taxonomy" id="649760"/>
    <lineage>
        <taxon>Bacteria</taxon>
        <taxon>Pseudomonadati</taxon>
        <taxon>Bacteroidota</taxon>
        <taxon>Bacteroidia</taxon>
        <taxon>Bacteroidales</taxon>
        <taxon>Prevotellaceae</taxon>
        <taxon>Segatella</taxon>
    </lineage>
</organism>
<dbReference type="SUPFAM" id="SSF53756">
    <property type="entry name" value="UDP-Glycosyltransferase/glycogen phosphorylase"/>
    <property type="match status" value="1"/>
</dbReference>
<proteinExistence type="predicted"/>
<name>D1QRQ6_9BACT</name>
<accession>D1QRQ6</accession>
<dbReference type="Pfam" id="PF00534">
    <property type="entry name" value="Glycos_transf_1"/>
    <property type="match status" value="1"/>
</dbReference>
<dbReference type="STRING" id="649760.HMPREF0971_01662"/>
<dbReference type="Gene3D" id="3.40.50.2000">
    <property type="entry name" value="Glycogen Phosphorylase B"/>
    <property type="match status" value="2"/>
</dbReference>